<sequence length="139" mass="15793">MNNLYGDLARVMIITASGAEGISLKNVRQVHMLESFWNHNRLDQVIGRAVRAKSHVALPPEERHVDVYLYLVNLTDTQRHDRVIMRDDKGLTSDQFVHSIALKEKTLTDQVLSVMKAASVDCRLYDDSTSCFDLPKNLP</sequence>
<dbReference type="SUPFAM" id="SSF52540">
    <property type="entry name" value="P-loop containing nucleoside triphosphate hydrolases"/>
    <property type="match status" value="1"/>
</dbReference>
<dbReference type="EMBL" id="GL378357">
    <property type="protein sequence ID" value="EFJ45403.1"/>
    <property type="molecule type" value="Genomic_DNA"/>
</dbReference>
<dbReference type="Gene3D" id="3.40.50.300">
    <property type="entry name" value="P-loop containing nucleotide triphosphate hydrolases"/>
    <property type="match status" value="1"/>
</dbReference>
<evidence type="ECO:0000259" key="1">
    <source>
        <dbReference type="Pfam" id="PF00271"/>
    </source>
</evidence>
<evidence type="ECO:0000313" key="2">
    <source>
        <dbReference type="EMBL" id="EFJ45403.1"/>
    </source>
</evidence>
<evidence type="ECO:0000313" key="3">
    <source>
        <dbReference type="Proteomes" id="UP000001058"/>
    </source>
</evidence>
<reference evidence="2 3" key="1">
    <citation type="journal article" date="2010" name="Science">
        <title>Genomic analysis of organismal complexity in the multicellular green alga Volvox carteri.</title>
        <authorList>
            <person name="Prochnik S.E."/>
            <person name="Umen J."/>
            <person name="Nedelcu A.M."/>
            <person name="Hallmann A."/>
            <person name="Miller S.M."/>
            <person name="Nishii I."/>
            <person name="Ferris P."/>
            <person name="Kuo A."/>
            <person name="Mitros T."/>
            <person name="Fritz-Laylin L.K."/>
            <person name="Hellsten U."/>
            <person name="Chapman J."/>
            <person name="Simakov O."/>
            <person name="Rensing S.A."/>
            <person name="Terry A."/>
            <person name="Pangilinan J."/>
            <person name="Kapitonov V."/>
            <person name="Jurka J."/>
            <person name="Salamov A."/>
            <person name="Shapiro H."/>
            <person name="Schmutz J."/>
            <person name="Grimwood J."/>
            <person name="Lindquist E."/>
            <person name="Lucas S."/>
            <person name="Grigoriev I.V."/>
            <person name="Schmitt R."/>
            <person name="Kirk D."/>
            <person name="Rokhsar D.S."/>
        </authorList>
    </citation>
    <scope>NUCLEOTIDE SEQUENCE [LARGE SCALE GENOMIC DNA]</scope>
    <source>
        <strain evidence="3">f. Nagariensis / Eve</strain>
    </source>
</reference>
<proteinExistence type="predicted"/>
<dbReference type="InterPro" id="IPR001650">
    <property type="entry name" value="Helicase_C-like"/>
</dbReference>
<organism evidence="3">
    <name type="scientific">Volvox carteri f. nagariensis</name>
    <dbReference type="NCBI Taxonomy" id="3068"/>
    <lineage>
        <taxon>Eukaryota</taxon>
        <taxon>Viridiplantae</taxon>
        <taxon>Chlorophyta</taxon>
        <taxon>core chlorophytes</taxon>
        <taxon>Chlorophyceae</taxon>
        <taxon>CS clade</taxon>
        <taxon>Chlamydomonadales</taxon>
        <taxon>Volvocaceae</taxon>
        <taxon>Volvox</taxon>
    </lineage>
</organism>
<protein>
    <recommendedName>
        <fullName evidence="1">Helicase C-terminal domain-containing protein</fullName>
    </recommendedName>
</protein>
<dbReference type="KEGG" id="vcn:VOLCADRAFT_94231"/>
<keyword evidence="3" id="KW-1185">Reference proteome</keyword>
<dbReference type="AlphaFoldDB" id="D8U4H4"/>
<name>D8U4H4_VOLCA</name>
<dbReference type="Proteomes" id="UP000001058">
    <property type="component" value="Unassembled WGS sequence"/>
</dbReference>
<dbReference type="OrthoDB" id="551123at2759"/>
<gene>
    <name evidence="2" type="ORF">VOLCADRAFT_94231</name>
</gene>
<dbReference type="RefSeq" id="XP_002953430.1">
    <property type="nucleotide sequence ID" value="XM_002953384.1"/>
</dbReference>
<dbReference type="Pfam" id="PF00271">
    <property type="entry name" value="Helicase_C"/>
    <property type="match status" value="1"/>
</dbReference>
<dbReference type="GeneID" id="9625849"/>
<dbReference type="InterPro" id="IPR027417">
    <property type="entry name" value="P-loop_NTPase"/>
</dbReference>
<feature type="domain" description="Helicase C-terminal" evidence="1">
    <location>
        <begin position="9"/>
        <end position="53"/>
    </location>
</feature>
<dbReference type="InParanoid" id="D8U4H4"/>
<accession>D8U4H4</accession>